<evidence type="ECO:0000313" key="15">
    <source>
        <dbReference type="EMBL" id="KAI6781558.1"/>
    </source>
</evidence>
<proteinExistence type="inferred from homology"/>
<dbReference type="PROSITE" id="PS51164">
    <property type="entry name" value="CBM1_2"/>
    <property type="match status" value="1"/>
</dbReference>
<dbReference type="SUPFAM" id="SSF49899">
    <property type="entry name" value="Concanavalin A-like lectins/glucanases"/>
    <property type="match status" value="1"/>
</dbReference>
<keyword evidence="3 13" id="KW-0732">Signal</keyword>
<dbReference type="Proteomes" id="UP001055219">
    <property type="component" value="Unassembled WGS sequence"/>
</dbReference>
<feature type="signal peptide" evidence="13">
    <location>
        <begin position="1"/>
        <end position="15"/>
    </location>
</feature>
<dbReference type="Gene3D" id="2.70.100.10">
    <property type="entry name" value="Glycoside hydrolase, family 7, domain"/>
    <property type="match status" value="1"/>
</dbReference>
<dbReference type="RefSeq" id="XP_051362414.1">
    <property type="nucleotide sequence ID" value="XM_051506211.1"/>
</dbReference>
<reference evidence="15" key="1">
    <citation type="journal article" date="2021" name="J Fungi (Basel)">
        <title>Genomic and Metabolomic Analyses of the Marine Fungus Emericellopsis cladophorae: Insights into Saltwater Adaptability Mechanisms and Its Biosynthetic Potential.</title>
        <authorList>
            <person name="Goncalves M.F.M."/>
            <person name="Hilario S."/>
            <person name="Van de Peer Y."/>
            <person name="Esteves A.C."/>
            <person name="Alves A."/>
        </authorList>
    </citation>
    <scope>NUCLEOTIDE SEQUENCE</scope>
    <source>
        <strain evidence="15">MUM 19.33</strain>
    </source>
</reference>
<dbReference type="GeneID" id="75831754"/>
<evidence type="ECO:0000313" key="16">
    <source>
        <dbReference type="Proteomes" id="UP001055219"/>
    </source>
</evidence>
<organism evidence="15 16">
    <name type="scientific">Emericellopsis cladophorae</name>
    <dbReference type="NCBI Taxonomy" id="2686198"/>
    <lineage>
        <taxon>Eukaryota</taxon>
        <taxon>Fungi</taxon>
        <taxon>Dikarya</taxon>
        <taxon>Ascomycota</taxon>
        <taxon>Pezizomycotina</taxon>
        <taxon>Sordariomycetes</taxon>
        <taxon>Hypocreomycetidae</taxon>
        <taxon>Hypocreales</taxon>
        <taxon>Bionectriaceae</taxon>
        <taxon>Emericellopsis</taxon>
    </lineage>
</organism>
<dbReference type="InterPro" id="IPR037019">
    <property type="entry name" value="Glyco_hydro_7_sf"/>
</dbReference>
<evidence type="ECO:0000256" key="6">
    <source>
        <dbReference type="ARBA" id="ARBA00023157"/>
    </source>
</evidence>
<evidence type="ECO:0000256" key="4">
    <source>
        <dbReference type="ARBA" id="ARBA00022801"/>
    </source>
</evidence>
<evidence type="ECO:0000259" key="14">
    <source>
        <dbReference type="PROSITE" id="PS51164"/>
    </source>
</evidence>
<comment type="caution">
    <text evidence="15">The sequence shown here is derived from an EMBL/GenBank/DDBJ whole genome shotgun (WGS) entry which is preliminary data.</text>
</comment>
<evidence type="ECO:0000256" key="11">
    <source>
        <dbReference type="RuleBase" id="RU361164"/>
    </source>
</evidence>
<gene>
    <name evidence="15" type="ORF">J7T54_005269</name>
</gene>
<evidence type="ECO:0000256" key="12">
    <source>
        <dbReference type="SAM" id="MobiDB-lite"/>
    </source>
</evidence>
<accession>A0A9P9Y0Y6</accession>
<dbReference type="InterPro" id="IPR001722">
    <property type="entry name" value="Glyco_hydro_7"/>
</dbReference>
<keyword evidence="10 11" id="KW-0624">Polysaccharide degradation</keyword>
<dbReference type="PROSITE" id="PS00562">
    <property type="entry name" value="CBM1_1"/>
    <property type="match status" value="1"/>
</dbReference>
<feature type="chain" id="PRO_5040499733" description="Glucanase" evidence="13">
    <location>
        <begin position="16"/>
        <end position="517"/>
    </location>
</feature>
<keyword evidence="9 11" id="KW-0326">Glycosidase</keyword>
<dbReference type="InterPro" id="IPR035971">
    <property type="entry name" value="CBD_sf"/>
</dbReference>
<keyword evidence="5 11" id="KW-0136">Cellulose degradation</keyword>
<dbReference type="SMART" id="SM00236">
    <property type="entry name" value="fCBD"/>
    <property type="match status" value="1"/>
</dbReference>
<evidence type="ECO:0000256" key="2">
    <source>
        <dbReference type="ARBA" id="ARBA00006044"/>
    </source>
</evidence>
<evidence type="ECO:0000256" key="13">
    <source>
        <dbReference type="SAM" id="SignalP"/>
    </source>
</evidence>
<dbReference type="EC" id="3.2.1.-" evidence="11"/>
<keyword evidence="7" id="KW-0325">Glycoprotein</keyword>
<dbReference type="InterPro" id="IPR000254">
    <property type="entry name" value="CBD"/>
</dbReference>
<evidence type="ECO:0000256" key="1">
    <source>
        <dbReference type="ARBA" id="ARBA00001641"/>
    </source>
</evidence>
<dbReference type="GO" id="GO:0030248">
    <property type="term" value="F:cellulose binding"/>
    <property type="evidence" value="ECO:0007669"/>
    <property type="project" value="InterPro"/>
</dbReference>
<evidence type="ECO:0000256" key="7">
    <source>
        <dbReference type="ARBA" id="ARBA00023180"/>
    </source>
</evidence>
<dbReference type="PANTHER" id="PTHR33753">
    <property type="entry name" value="1,4-BETA-D-GLUCAN CELLOBIOHYDROLASE B"/>
    <property type="match status" value="1"/>
</dbReference>
<evidence type="ECO:0000256" key="3">
    <source>
        <dbReference type="ARBA" id="ARBA00022729"/>
    </source>
</evidence>
<dbReference type="PANTHER" id="PTHR33753:SF2">
    <property type="entry name" value="GLYCOSIDE HYDROLASE FAMILY 7 PROTEIN"/>
    <property type="match status" value="1"/>
</dbReference>
<protein>
    <recommendedName>
        <fullName evidence="11">Glucanase</fullName>
        <ecNumber evidence="11">3.2.1.-</ecNumber>
    </recommendedName>
</protein>
<evidence type="ECO:0000256" key="9">
    <source>
        <dbReference type="ARBA" id="ARBA00023295"/>
    </source>
</evidence>
<evidence type="ECO:0000256" key="10">
    <source>
        <dbReference type="ARBA" id="ARBA00023326"/>
    </source>
</evidence>
<feature type="region of interest" description="Disordered" evidence="12">
    <location>
        <begin position="443"/>
        <end position="479"/>
    </location>
</feature>
<keyword evidence="8" id="KW-0119">Carbohydrate metabolism</keyword>
<evidence type="ECO:0000256" key="5">
    <source>
        <dbReference type="ARBA" id="ARBA00023001"/>
    </source>
</evidence>
<comment type="similarity">
    <text evidence="2 11">Belongs to the glycosyl hydrolase 7 (cellulase C) family.</text>
</comment>
<evidence type="ECO:0000256" key="8">
    <source>
        <dbReference type="ARBA" id="ARBA00023277"/>
    </source>
</evidence>
<feature type="domain" description="CBM1" evidence="14">
    <location>
        <begin position="481"/>
        <end position="517"/>
    </location>
</feature>
<dbReference type="Pfam" id="PF00840">
    <property type="entry name" value="Glyco_hydro_7"/>
    <property type="match status" value="1"/>
</dbReference>
<feature type="compositionally biased region" description="Low complexity" evidence="12">
    <location>
        <begin position="456"/>
        <end position="479"/>
    </location>
</feature>
<reference evidence="15" key="2">
    <citation type="submission" date="2022-07" db="EMBL/GenBank/DDBJ databases">
        <authorList>
            <person name="Goncalves M.F.M."/>
            <person name="Hilario S."/>
            <person name="Van De Peer Y."/>
            <person name="Esteves A.C."/>
            <person name="Alves A."/>
        </authorList>
    </citation>
    <scope>NUCLEOTIDE SEQUENCE</scope>
    <source>
        <strain evidence="15">MUM 19.33</strain>
    </source>
</reference>
<dbReference type="SUPFAM" id="SSF57180">
    <property type="entry name" value="Cellulose-binding domain"/>
    <property type="match status" value="1"/>
</dbReference>
<keyword evidence="6" id="KW-1015">Disulfide bond</keyword>
<dbReference type="AlphaFoldDB" id="A0A9P9Y0Y6"/>
<dbReference type="GO" id="GO:0030245">
    <property type="term" value="P:cellulose catabolic process"/>
    <property type="evidence" value="ECO:0007669"/>
    <property type="project" value="UniProtKB-KW"/>
</dbReference>
<comment type="catalytic activity">
    <reaction evidence="1">
        <text>Hydrolysis of (1-&gt;4)-beta-D-glucosidic linkages in cellulose and cellotetraose, releasing cellobiose from the non-reducing ends of the chains.</text>
        <dbReference type="EC" id="3.2.1.91"/>
    </reaction>
</comment>
<dbReference type="CDD" id="cd07999">
    <property type="entry name" value="GH7_CBH_EG"/>
    <property type="match status" value="1"/>
</dbReference>
<dbReference type="EMBL" id="JAGIXG020000020">
    <property type="protein sequence ID" value="KAI6781558.1"/>
    <property type="molecule type" value="Genomic_DNA"/>
</dbReference>
<sequence length="517" mass="55413">MLTLAALSLLSVATAQKVGSDTPEVHPSMTWTQCTGSGCQQVDGEVVIDANWRWIHDSSLANCYDGNEWTGVCTSNTECAEECALEGANYGSTYGASTSGDALTLDFVTTHAYGTNIGSRLYLMQDTDTYQMFNLLGNELSFDVDLSTVPCGMNSALYFVAMEADGGMSSYPVNEAGAKYGTGYCDAQCARDLKFIGGQGNYDGWMASDTDANSGVGELGACCAEIDIWESNSHSYALTPHSCETGFNEYHVCETTSCGGTYSDDRYGGKCDADGCDYNPYRLGRTGFYGEGKSVDTSQPFTSVVTQFELNGNMRQFFVQNDNTVEVPTPAFDGLPDSNEINADFCDNVYDVFDTRSRYEELGGWSAMQEALATPLVLVMSIWADNYANMLWLDGLYPRDSDPSQPGNLRGDCPADSGVPSEVIANYPDSYVTWSNIKFGPIGSTTDDDSNPPPSSTTTASTTSTTTTSEGSGPTNPPGGCTTPQWAQCGGNGFSGCTTCASGTTCNYINDWYSQCY</sequence>
<keyword evidence="16" id="KW-1185">Reference proteome</keyword>
<dbReference type="GO" id="GO:0016162">
    <property type="term" value="F:cellulose 1,4-beta-cellobiosidase activity"/>
    <property type="evidence" value="ECO:0007669"/>
    <property type="project" value="UniProtKB-EC"/>
</dbReference>
<dbReference type="OrthoDB" id="412382at2759"/>
<keyword evidence="4 11" id="KW-0378">Hydrolase</keyword>
<dbReference type="InterPro" id="IPR013320">
    <property type="entry name" value="ConA-like_dom_sf"/>
</dbReference>
<dbReference type="PRINTS" id="PR00734">
    <property type="entry name" value="GLHYDRLASE7"/>
</dbReference>
<name>A0A9P9Y0Y6_9HYPO</name>
<dbReference type="GO" id="GO:0005576">
    <property type="term" value="C:extracellular region"/>
    <property type="evidence" value="ECO:0007669"/>
    <property type="project" value="InterPro"/>
</dbReference>
<dbReference type="Pfam" id="PF00734">
    <property type="entry name" value="CBM_1"/>
    <property type="match status" value="1"/>
</dbReference>